<dbReference type="RefSeq" id="XP_024512208.1">
    <property type="nucleotide sequence ID" value="XM_024656531.1"/>
</dbReference>
<name>Q5KM65_CRYD1</name>
<organism evidence="2 3">
    <name type="scientific">Cryptococcus deneoformans (strain JEC21 / ATCC MYA-565)</name>
    <name type="common">Cryptococcus neoformans var. neoformans serotype D</name>
    <dbReference type="NCBI Taxonomy" id="214684"/>
    <lineage>
        <taxon>Eukaryota</taxon>
        <taxon>Fungi</taxon>
        <taxon>Dikarya</taxon>
        <taxon>Basidiomycota</taxon>
        <taxon>Agaricomycotina</taxon>
        <taxon>Tremellomycetes</taxon>
        <taxon>Tremellales</taxon>
        <taxon>Cryptococcaceae</taxon>
        <taxon>Cryptococcus</taxon>
        <taxon>Cryptococcus neoformans species complex</taxon>
    </lineage>
</organism>
<evidence type="ECO:0000313" key="3">
    <source>
        <dbReference type="Proteomes" id="UP000002149"/>
    </source>
</evidence>
<dbReference type="PaxDb" id="214684-Q5KM65"/>
<feature type="region of interest" description="Disordered" evidence="1">
    <location>
        <begin position="543"/>
        <end position="574"/>
    </location>
</feature>
<sequence length="588" mass="62810">MSSIPDLSTGSYIPHHWRTAPGSSTGTTSVPTISSLLADKFKHARNSTLDSLGGARNWLANTMSNLGDSIKVPSPPAEPVYGRNVSFPSYLTSDDSTTTTNSSLGTQIATETPTPSSVTTPSVEPTNAVSSSASSRRMPANAIESTNGASSCNVTRTPEGCTSFDIDIRQINLEEGVAIISTGDDGPAHSVIITRDINNVINIDVNRLTADQTTSNSSTAPTAPRGILRRPHLLDIASKSSLSYSGPLLVSGGPPTPGDDGQRVFQDVSVHDYCTSTNGLSGLDKPLTAFENISSFIQRRYRQDDGSLIFSRTEANELAPYLLQSGNDGTEESRALIGFGLDDLIINSVLPSKYESEGDTSRSRTVLVDDTEVPTTTEAGSGVDVSAWKGHSLNEWLSERVASTDTFGLQSDISSLSDGKELLNDVRSLGSQMCRRHGIDSDPDLTTYFSTRIGTYMTDRMLSSGTREVTPGILADADHILFKAISALSGMSEDARISTLLGRNAPTYSRHTSQSAASRTPSTESVTSQYPDHSLYSDSSWWAPSSPTSQSSSYVESPLTSSTSFSDVPSSTSRSVRFNPYVEAVHYE</sequence>
<feature type="compositionally biased region" description="Low complexity" evidence="1">
    <location>
        <begin position="92"/>
        <end position="126"/>
    </location>
</feature>
<dbReference type="KEGG" id="cne:CNB02780"/>
<feature type="region of interest" description="Disordered" evidence="1">
    <location>
        <begin position="92"/>
        <end position="138"/>
    </location>
</feature>
<dbReference type="OrthoDB" id="2574776at2759"/>
<protein>
    <submittedName>
        <fullName evidence="2">Uncharacterized protein</fullName>
    </submittedName>
</protein>
<dbReference type="Proteomes" id="UP000002149">
    <property type="component" value="Chromosome 2"/>
</dbReference>
<dbReference type="EMBL" id="AE017342">
    <property type="protein sequence ID" value="AAW41709.2"/>
    <property type="molecule type" value="Genomic_DNA"/>
</dbReference>
<dbReference type="HOGENOM" id="CLU_539699_0_0_1"/>
<dbReference type="VEuPathDB" id="FungiDB:CNB02780"/>
<feature type="compositionally biased region" description="Polar residues" evidence="1">
    <location>
        <begin position="1"/>
        <end position="11"/>
    </location>
</feature>
<proteinExistence type="predicted"/>
<dbReference type="InParanoid" id="Q5KM65"/>
<keyword evidence="3" id="KW-1185">Reference proteome</keyword>
<dbReference type="AlphaFoldDB" id="Q5KM65"/>
<evidence type="ECO:0000313" key="2">
    <source>
        <dbReference type="EMBL" id="AAW41709.2"/>
    </source>
</evidence>
<accession>Q5KM65</accession>
<gene>
    <name evidence="2" type="ordered locus">CNB02780</name>
</gene>
<dbReference type="GeneID" id="3256024"/>
<feature type="compositionally biased region" description="Low complexity" evidence="1">
    <location>
        <begin position="19"/>
        <end position="28"/>
    </location>
</feature>
<reference evidence="2 3" key="1">
    <citation type="journal article" date="2005" name="Science">
        <title>The genome of the basidiomycetous yeast and human pathogen Cryptococcus neoformans.</title>
        <authorList>
            <person name="Loftus B.J."/>
            <person name="Fung E."/>
            <person name="Roncaglia P."/>
            <person name="Rowley D."/>
            <person name="Amedeo P."/>
            <person name="Bruno D."/>
            <person name="Vamathevan J."/>
            <person name="Miranda M."/>
            <person name="Anderson I.J."/>
            <person name="Fraser J.A."/>
            <person name="Allen J.E."/>
            <person name="Bosdet I.E."/>
            <person name="Brent M.R."/>
            <person name="Chiu R."/>
            <person name="Doering T.L."/>
            <person name="Donlin M.J."/>
            <person name="D'Souza C.A."/>
            <person name="Fox D.S."/>
            <person name="Grinberg V."/>
            <person name="Fu J."/>
            <person name="Fukushima M."/>
            <person name="Haas B.J."/>
            <person name="Huang J.C."/>
            <person name="Janbon G."/>
            <person name="Jones S.J."/>
            <person name="Koo H.L."/>
            <person name="Krzywinski M.I."/>
            <person name="Kwon-Chung J.K."/>
            <person name="Lengeler K.B."/>
            <person name="Maiti R."/>
            <person name="Marra M.A."/>
            <person name="Marra R.E."/>
            <person name="Mathewson C.A."/>
            <person name="Mitchell T.G."/>
            <person name="Pertea M."/>
            <person name="Riggs F.R."/>
            <person name="Salzberg S.L."/>
            <person name="Schein J.E."/>
            <person name="Shvartsbeyn A."/>
            <person name="Shin H."/>
            <person name="Shumway M."/>
            <person name="Specht C.A."/>
            <person name="Suh B.B."/>
            <person name="Tenney A."/>
            <person name="Utterback T.R."/>
            <person name="Wickes B.L."/>
            <person name="Wortman J.R."/>
            <person name="Wye N.H."/>
            <person name="Kronstad J.W."/>
            <person name="Lodge J.K."/>
            <person name="Heitman J."/>
            <person name="Davis R.W."/>
            <person name="Fraser C.M."/>
            <person name="Hyman R.W."/>
        </authorList>
    </citation>
    <scope>NUCLEOTIDE SEQUENCE [LARGE SCALE GENOMIC DNA]</scope>
    <source>
        <strain evidence="3">JEC21 / ATCC MYA-565</strain>
    </source>
</reference>
<feature type="region of interest" description="Disordered" evidence="1">
    <location>
        <begin position="1"/>
        <end position="28"/>
    </location>
</feature>
<feature type="region of interest" description="Disordered" evidence="1">
    <location>
        <begin position="506"/>
        <end position="531"/>
    </location>
</feature>
<evidence type="ECO:0000256" key="1">
    <source>
        <dbReference type="SAM" id="MobiDB-lite"/>
    </source>
</evidence>